<keyword evidence="6" id="KW-0812">Transmembrane</keyword>
<feature type="non-terminal residue" evidence="8">
    <location>
        <position position="1"/>
    </location>
</feature>
<dbReference type="InterPro" id="IPR003891">
    <property type="entry name" value="Initiation_fac_eIF4g_MI"/>
</dbReference>
<evidence type="ECO:0000256" key="5">
    <source>
        <dbReference type="SAM" id="MobiDB-lite"/>
    </source>
</evidence>
<keyword evidence="3" id="KW-0810">Translation regulation</keyword>
<keyword evidence="4" id="KW-0539">Nucleus</keyword>
<comment type="similarity">
    <text evidence="2">Belongs to the CWC22 family.</text>
</comment>
<dbReference type="InterPro" id="IPR016024">
    <property type="entry name" value="ARM-type_fold"/>
</dbReference>
<dbReference type="GO" id="GO:0006417">
    <property type="term" value="P:regulation of translation"/>
    <property type="evidence" value="ECO:0007669"/>
    <property type="project" value="UniProtKB-KW"/>
</dbReference>
<comment type="caution">
    <text evidence="8">The sequence shown here is derived from an EMBL/GenBank/DDBJ whole genome shotgun (WGS) entry which is preliminary data.</text>
</comment>
<dbReference type="Pfam" id="PF02847">
    <property type="entry name" value="MA3"/>
    <property type="match status" value="1"/>
</dbReference>
<dbReference type="EMBL" id="RWGY01000029">
    <property type="protein sequence ID" value="TVU19217.1"/>
    <property type="molecule type" value="Genomic_DNA"/>
</dbReference>
<dbReference type="GO" id="GO:0042274">
    <property type="term" value="P:ribosomal small subunit biogenesis"/>
    <property type="evidence" value="ECO:0007669"/>
    <property type="project" value="TreeGrafter"/>
</dbReference>
<evidence type="ECO:0000313" key="9">
    <source>
        <dbReference type="Proteomes" id="UP000324897"/>
    </source>
</evidence>
<dbReference type="SUPFAM" id="SSF48371">
    <property type="entry name" value="ARM repeat"/>
    <property type="match status" value="1"/>
</dbReference>
<evidence type="ECO:0000256" key="1">
    <source>
        <dbReference type="ARBA" id="ARBA00004604"/>
    </source>
</evidence>
<dbReference type="Pfam" id="PF02854">
    <property type="entry name" value="MIF4G"/>
    <property type="match status" value="1"/>
</dbReference>
<sequence>MGRGRVLILILKDGSPRSPALRRAPVGNEPVSSGGVMLGKDEQKSRKERRKEARQEKQKLRFLSWVQHQGGKKKKPAMPAVEPSLVEEKKPNKEPTAKKRKREQEGKRKPKSNFQEFLEMEMGGAVSRKEDLEMERRLAKKLKVKKGKLGGGDGMDDLFAGLGFDGDFGSDNETKMYDLNMAGGTKLDKKKGKKDTMELEESDDEDLDMDEESDGSLFESEDEAKLDQKKSKKKQKKGNKDAMELEESDDGGLDMGEESDGSAFESEDGAQLDKKKSKKKKSKKKNKKAKKDAMELEETDNGSVDIGEGDDEVVFESDDGDGRSVDMGQDDDEAVSESEDGEPNVLEVPTESKGKYVPPSLRAAPSSESEEITQMRRRVRGLLNRLSESNVESITQEIAALFRSVPRSVGSQIIGDEVLASCSRGPRGNEQYAAVFAAFVAGMACLVGIDFSAKIIASLARSFEDEYSKEDGLSLRNLTLLFCYLCIFGVISSDLVYNLLSVLSKRLTELDVSTVLTILQCCGMKLRGDDPGAMKDFILSIQNSVNQLKLHSAVRQDGKADIHSKRMEFMLETICDIKNNKKRPKEDPSHHTRIKKWLQKLKAEDILLRGLTWSKLLEPDKKGQWWLSGDVSSTAGTIEDVAAVISKDVAETQKLLQLAVAQRMNTDIRRAIFCIIMSAEDYVDAFEKLLRLGLSGKQACINDREIIRVIVDCCLHEKMFNKYYIVLASKLCSHEKNHKFSLQYCIWDHFKELDNMELSRSMNLAKLVAEMLANFTLSLATLKVVNLANPVEMTPQKITHFQMLFETLLAKKDALVWNVFTRIAGLPELEILREGIVLFIKQHVVANDSSKDLASKFKIAKKALDNAAGVLM</sequence>
<feature type="domain" description="MI" evidence="7">
    <location>
        <begin position="667"/>
        <end position="787"/>
    </location>
</feature>
<feature type="transmembrane region" description="Helical" evidence="6">
    <location>
        <begin position="432"/>
        <end position="457"/>
    </location>
</feature>
<evidence type="ECO:0000256" key="3">
    <source>
        <dbReference type="ARBA" id="ARBA00022845"/>
    </source>
</evidence>
<feature type="compositionally biased region" description="Basic and acidic residues" evidence="5">
    <location>
        <begin position="39"/>
        <end position="59"/>
    </location>
</feature>
<dbReference type="OrthoDB" id="10260961at2759"/>
<feature type="compositionally biased region" description="Acidic residues" evidence="5">
    <location>
        <begin position="328"/>
        <end position="342"/>
    </location>
</feature>
<gene>
    <name evidence="8" type="ORF">EJB05_35355</name>
</gene>
<organism evidence="8 9">
    <name type="scientific">Eragrostis curvula</name>
    <name type="common">weeping love grass</name>
    <dbReference type="NCBI Taxonomy" id="38414"/>
    <lineage>
        <taxon>Eukaryota</taxon>
        <taxon>Viridiplantae</taxon>
        <taxon>Streptophyta</taxon>
        <taxon>Embryophyta</taxon>
        <taxon>Tracheophyta</taxon>
        <taxon>Spermatophyta</taxon>
        <taxon>Magnoliopsida</taxon>
        <taxon>Liliopsida</taxon>
        <taxon>Poales</taxon>
        <taxon>Poaceae</taxon>
        <taxon>PACMAD clade</taxon>
        <taxon>Chloridoideae</taxon>
        <taxon>Eragrostideae</taxon>
        <taxon>Eragrostidinae</taxon>
        <taxon>Eragrostis</taxon>
    </lineage>
</organism>
<keyword evidence="9" id="KW-1185">Reference proteome</keyword>
<accession>A0A5J9U6V3</accession>
<keyword evidence="6" id="KW-0472">Membrane</keyword>
<feature type="region of interest" description="Disordered" evidence="5">
    <location>
        <begin position="1"/>
        <end position="122"/>
    </location>
</feature>
<feature type="compositionally biased region" description="Acidic residues" evidence="5">
    <location>
        <begin position="244"/>
        <end position="270"/>
    </location>
</feature>
<dbReference type="SMART" id="SM00543">
    <property type="entry name" value="MIF4G"/>
    <property type="match status" value="1"/>
</dbReference>
<evidence type="ECO:0000259" key="7">
    <source>
        <dbReference type="PROSITE" id="PS51366"/>
    </source>
</evidence>
<evidence type="ECO:0000313" key="8">
    <source>
        <dbReference type="EMBL" id="TVU19217.1"/>
    </source>
</evidence>
<proteinExistence type="inferred from homology"/>
<evidence type="ECO:0000256" key="6">
    <source>
        <dbReference type="SAM" id="Phobius"/>
    </source>
</evidence>
<dbReference type="PANTHER" id="PTHR18034">
    <property type="entry name" value="CELL CYCLE CONTROL PROTEIN CWF22-RELATED"/>
    <property type="match status" value="1"/>
</dbReference>
<dbReference type="PROSITE" id="PS51366">
    <property type="entry name" value="MI"/>
    <property type="match status" value="1"/>
</dbReference>
<dbReference type="AlphaFoldDB" id="A0A5J9U6V3"/>
<dbReference type="GO" id="GO:0005730">
    <property type="term" value="C:nucleolus"/>
    <property type="evidence" value="ECO:0007669"/>
    <property type="project" value="UniProtKB-SubCell"/>
</dbReference>
<comment type="subcellular location">
    <subcellularLocation>
        <location evidence="1">Nucleus</location>
        <location evidence="1">Nucleolus</location>
    </subcellularLocation>
</comment>
<dbReference type="InterPro" id="IPR003890">
    <property type="entry name" value="MIF4G-like_typ-3"/>
</dbReference>
<dbReference type="Gene3D" id="1.25.40.180">
    <property type="match status" value="1"/>
</dbReference>
<dbReference type="Gramene" id="TVU19217">
    <property type="protein sequence ID" value="TVU19217"/>
    <property type="gene ID" value="EJB05_35355"/>
</dbReference>
<feature type="compositionally biased region" description="Basic and acidic residues" evidence="5">
    <location>
        <begin position="86"/>
        <end position="107"/>
    </location>
</feature>
<reference evidence="8 9" key="1">
    <citation type="journal article" date="2019" name="Sci. Rep.">
        <title>A high-quality genome of Eragrostis curvula grass provides insights into Poaceae evolution and supports new strategies to enhance forage quality.</title>
        <authorList>
            <person name="Carballo J."/>
            <person name="Santos B.A.C.M."/>
            <person name="Zappacosta D."/>
            <person name="Garbus I."/>
            <person name="Selva J.P."/>
            <person name="Gallo C.A."/>
            <person name="Diaz A."/>
            <person name="Albertini E."/>
            <person name="Caccamo M."/>
            <person name="Echenique V."/>
        </authorList>
    </citation>
    <scope>NUCLEOTIDE SEQUENCE [LARGE SCALE GENOMIC DNA]</scope>
    <source>
        <strain evidence="9">cv. Victoria</strain>
        <tissue evidence="8">Leaf</tissue>
    </source>
</reference>
<feature type="transmembrane region" description="Helical" evidence="6">
    <location>
        <begin position="478"/>
        <end position="500"/>
    </location>
</feature>
<feature type="compositionally biased region" description="Acidic residues" evidence="5">
    <location>
        <begin position="198"/>
        <end position="222"/>
    </location>
</feature>
<dbReference type="Proteomes" id="UP000324897">
    <property type="component" value="Chromosome 7"/>
</dbReference>
<dbReference type="FunFam" id="1.25.40.180:FF:000043">
    <property type="entry name" value="MIF4G domain-containing protein / MA3 domain-containing protein"/>
    <property type="match status" value="1"/>
</dbReference>
<evidence type="ECO:0000256" key="4">
    <source>
        <dbReference type="ARBA" id="ARBA00023242"/>
    </source>
</evidence>
<feature type="compositionally biased region" description="Basic residues" evidence="5">
    <location>
        <begin position="275"/>
        <end position="290"/>
    </location>
</feature>
<feature type="compositionally biased region" description="Acidic residues" evidence="5">
    <location>
        <begin position="307"/>
        <end position="319"/>
    </location>
</feature>
<name>A0A5J9U6V3_9POAL</name>
<dbReference type="SMART" id="SM00544">
    <property type="entry name" value="MA3"/>
    <property type="match status" value="1"/>
</dbReference>
<protein>
    <recommendedName>
        <fullName evidence="7">MI domain-containing protein</fullName>
    </recommendedName>
</protein>
<dbReference type="GO" id="GO:0003723">
    <property type="term" value="F:RNA binding"/>
    <property type="evidence" value="ECO:0007669"/>
    <property type="project" value="InterPro"/>
</dbReference>
<dbReference type="PANTHER" id="PTHR18034:SF4">
    <property type="entry name" value="NUCLEOLAR MIF4G DOMAIN-CONTAINING PROTEIN 1"/>
    <property type="match status" value="1"/>
</dbReference>
<dbReference type="InterPro" id="IPR050781">
    <property type="entry name" value="CWC22_splicing_factor"/>
</dbReference>
<feature type="region of interest" description="Disordered" evidence="5">
    <location>
        <begin position="170"/>
        <end position="372"/>
    </location>
</feature>
<keyword evidence="6" id="KW-1133">Transmembrane helix</keyword>
<evidence type="ECO:0000256" key="2">
    <source>
        <dbReference type="ARBA" id="ARBA00006856"/>
    </source>
</evidence>